<sequence length="273" mass="31469">MSNTLKKKWNNFFPSDVELFKLINEVTTANNCAYFLIGAKARDILLEHFGKNEAQRATLDTDMAICCKNWDEFYKIKHAFINTEDFIADNKHEHRVVSPKFGYLDILPFGDIKEKNPNLKWPPEYDIEFSLIGFDDAYKSAIEIDINEVTVKVASPLGLVLLKLFAWISRQAKKDASDFINIASNYLDFDNQDRLDIEHADLLLEEHFDYVLSGCRLLGRDLKGLSLETQNLLRKFFDNKILMDNLAISITQPQIDYDLATSILEKIKLGFND</sequence>
<evidence type="ECO:0000313" key="1">
    <source>
        <dbReference type="EMBL" id="PNL63540.1"/>
    </source>
</evidence>
<dbReference type="AlphaFoldDB" id="A0AAX0WZ98"/>
<dbReference type="RefSeq" id="WP_040523612.1">
    <property type="nucleotide sequence ID" value="NZ_CAAAHR010000141.1"/>
</dbReference>
<dbReference type="EMBL" id="NBTX02000004">
    <property type="protein sequence ID" value="PNL63540.1"/>
    <property type="molecule type" value="Genomic_DNA"/>
</dbReference>
<evidence type="ECO:0008006" key="3">
    <source>
        <dbReference type="Google" id="ProtNLM"/>
    </source>
</evidence>
<gene>
    <name evidence="1" type="ORF">A6J39_014160</name>
</gene>
<dbReference type="Proteomes" id="UP000192511">
    <property type="component" value="Unassembled WGS sequence"/>
</dbReference>
<organism evidence="1 2">
    <name type="scientific">Legionella anisa</name>
    <dbReference type="NCBI Taxonomy" id="28082"/>
    <lineage>
        <taxon>Bacteria</taxon>
        <taxon>Pseudomonadati</taxon>
        <taxon>Pseudomonadota</taxon>
        <taxon>Gammaproteobacteria</taxon>
        <taxon>Legionellales</taxon>
        <taxon>Legionellaceae</taxon>
        <taxon>Legionella</taxon>
    </lineage>
</organism>
<keyword evidence="2" id="KW-1185">Reference proteome</keyword>
<accession>A0AAX0WZ98</accession>
<evidence type="ECO:0000313" key="2">
    <source>
        <dbReference type="Proteomes" id="UP000192511"/>
    </source>
</evidence>
<comment type="caution">
    <text evidence="1">The sequence shown here is derived from an EMBL/GenBank/DDBJ whole genome shotgun (WGS) entry which is preliminary data.</text>
</comment>
<proteinExistence type="predicted"/>
<protein>
    <recommendedName>
        <fullName evidence="3">Nucleotidyltransferase</fullName>
    </recommendedName>
</protein>
<dbReference type="Pfam" id="PF08843">
    <property type="entry name" value="AbiEii"/>
    <property type="match status" value="1"/>
</dbReference>
<dbReference type="InterPro" id="IPR014942">
    <property type="entry name" value="AbiEii"/>
</dbReference>
<name>A0AAX0WZ98_9GAMM</name>
<dbReference type="GeneID" id="98065365"/>
<reference evidence="1" key="1">
    <citation type="submission" date="2017-12" db="EMBL/GenBank/DDBJ databases">
        <title>FDA dAtabase for Regulatory Grade micrObial Sequences (FDA-ARGOS): Supporting development and validation of Infectious Disease Dx tests.</title>
        <authorList>
            <person name="Kerrigan L."/>
            <person name="Tallon L.J."/>
            <person name="Sadzewicz L."/>
            <person name="Sengamalay N."/>
            <person name="Ott S."/>
            <person name="Godinez A."/>
            <person name="Nagaraj S."/>
            <person name="Vavikolanu K."/>
            <person name="Vyas G."/>
            <person name="Nadendla S."/>
            <person name="Aluvathingal J."/>
            <person name="Sichtig H."/>
        </authorList>
    </citation>
    <scope>NUCLEOTIDE SEQUENCE [LARGE SCALE GENOMIC DNA]</scope>
    <source>
        <strain evidence="1">FDAARGOS_200</strain>
    </source>
</reference>